<evidence type="ECO:0000313" key="4">
    <source>
        <dbReference type="Proteomes" id="UP000525078"/>
    </source>
</evidence>
<sequence>GFWLSMAAKSKRSTLSGFGCYHKVEIMLEGLVRQLILGYLGRYIKDIQKEQLKITVWNEEVLLENVELTLEAFDYLELPLALKQGRVGKLSIKIPWKKLGWDPFVICLEDVFVCASQRDDAEWSADAVEKREYASKKAKLAAAELAKLSKHVSDNWAGRSFISYIYAKIFDSIQVSIRNFHVLYHDLRGDSVHTMFGLKFSSLTIMKQNPFGSSVRLKGGQISKTLEVIGLELYCGTFQGPLDLSTMDNARSMGRCDSILAPSDVSMSILVNKPGELYNNNLLHSINAEITSLEITLNEVQLQQILFLWDYISTSQLRKKYGRYRPCGNPLSTRPEGWQILWWHYAQESVLSDVRKRLKRTSWRYFGQRLSYRRKYVNLYKTKLNSIQQDQAIDEKVLGELEQIEKELDIDDILSYRSSAECKLQEMRQRNCSVGFKWAVNKNNLEEFDHPSLKVQVDTSSNHEVGLSVKVLDVGSIM</sequence>
<feature type="non-terminal residue" evidence="3">
    <location>
        <position position="1"/>
    </location>
</feature>
<feature type="non-terminal residue" evidence="3">
    <location>
        <position position="478"/>
    </location>
</feature>
<evidence type="ECO:0000256" key="1">
    <source>
        <dbReference type="ARBA" id="ARBA00022448"/>
    </source>
</evidence>
<dbReference type="EMBL" id="JAATIP010000011">
    <property type="protein sequence ID" value="KAF4394217.1"/>
    <property type="molecule type" value="Genomic_DNA"/>
</dbReference>
<dbReference type="GO" id="GO:0006623">
    <property type="term" value="P:protein targeting to vacuole"/>
    <property type="evidence" value="ECO:0007669"/>
    <property type="project" value="TreeGrafter"/>
</dbReference>
<dbReference type="Pfam" id="PF12624">
    <property type="entry name" value="VPS13_N"/>
    <property type="match status" value="2"/>
</dbReference>
<dbReference type="GO" id="GO:0045053">
    <property type="term" value="P:protein retention in Golgi apparatus"/>
    <property type="evidence" value="ECO:0007669"/>
    <property type="project" value="TreeGrafter"/>
</dbReference>
<dbReference type="InterPro" id="IPR026854">
    <property type="entry name" value="VPS13_N"/>
</dbReference>
<protein>
    <recommendedName>
        <fullName evidence="2">Chorein N-terminal domain-containing protein</fullName>
    </recommendedName>
</protein>
<evidence type="ECO:0000259" key="2">
    <source>
        <dbReference type="Pfam" id="PF12624"/>
    </source>
</evidence>
<evidence type="ECO:0000313" key="3">
    <source>
        <dbReference type="EMBL" id="KAF4394217.1"/>
    </source>
</evidence>
<reference evidence="3 4" key="1">
    <citation type="journal article" date="2020" name="bioRxiv">
        <title>Sequence and annotation of 42 cannabis genomes reveals extensive copy number variation in cannabinoid synthesis and pathogen resistance genes.</title>
        <authorList>
            <person name="Mckernan K.J."/>
            <person name="Helbert Y."/>
            <person name="Kane L.T."/>
            <person name="Ebling H."/>
            <person name="Zhang L."/>
            <person name="Liu B."/>
            <person name="Eaton Z."/>
            <person name="Mclaughlin S."/>
            <person name="Kingan S."/>
            <person name="Baybayan P."/>
            <person name="Concepcion G."/>
            <person name="Jordan M."/>
            <person name="Riva A."/>
            <person name="Barbazuk W."/>
            <person name="Harkins T."/>
        </authorList>
    </citation>
    <scope>NUCLEOTIDE SEQUENCE [LARGE SCALE GENOMIC DNA]</scope>
    <source>
        <strain evidence="4">cv. Jamaican Lion 4</strain>
        <tissue evidence="3">Leaf</tissue>
    </source>
</reference>
<proteinExistence type="predicted"/>
<accession>A0A7J6HFX0</accession>
<dbReference type="AlphaFoldDB" id="A0A7J6HFX0"/>
<gene>
    <name evidence="3" type="ORF">F8388_005851</name>
</gene>
<feature type="domain" description="Chorein N-terminal" evidence="2">
    <location>
        <begin position="259"/>
        <end position="429"/>
    </location>
</feature>
<keyword evidence="1" id="KW-0813">Transport</keyword>
<dbReference type="PANTHER" id="PTHR16166">
    <property type="entry name" value="VACUOLAR PROTEIN SORTING-ASSOCIATED PROTEIN VPS13"/>
    <property type="match status" value="1"/>
</dbReference>
<comment type="caution">
    <text evidence="3">The sequence shown here is derived from an EMBL/GenBank/DDBJ whole genome shotgun (WGS) entry which is preliminary data.</text>
</comment>
<dbReference type="PANTHER" id="PTHR16166:SF143">
    <property type="entry name" value="PROTEIN SORTING-ASSOCIATED PROTEIN, PUTATIVE (DUF1162)-RELATED"/>
    <property type="match status" value="1"/>
</dbReference>
<organism evidence="3 4">
    <name type="scientific">Cannabis sativa</name>
    <name type="common">Hemp</name>
    <name type="synonym">Marijuana</name>
    <dbReference type="NCBI Taxonomy" id="3483"/>
    <lineage>
        <taxon>Eukaryota</taxon>
        <taxon>Viridiplantae</taxon>
        <taxon>Streptophyta</taxon>
        <taxon>Embryophyta</taxon>
        <taxon>Tracheophyta</taxon>
        <taxon>Spermatophyta</taxon>
        <taxon>Magnoliopsida</taxon>
        <taxon>eudicotyledons</taxon>
        <taxon>Gunneridae</taxon>
        <taxon>Pentapetalae</taxon>
        <taxon>rosids</taxon>
        <taxon>fabids</taxon>
        <taxon>Rosales</taxon>
        <taxon>Cannabaceae</taxon>
        <taxon>Cannabis</taxon>
    </lineage>
</organism>
<feature type="domain" description="Chorein N-terminal" evidence="2">
    <location>
        <begin position="27"/>
        <end position="205"/>
    </location>
</feature>
<name>A0A7J6HFX0_CANSA</name>
<dbReference type="Proteomes" id="UP000525078">
    <property type="component" value="Unassembled WGS sequence"/>
</dbReference>
<dbReference type="InterPro" id="IPR026847">
    <property type="entry name" value="VPS13"/>
</dbReference>